<dbReference type="InterPro" id="IPR001867">
    <property type="entry name" value="OmpR/PhoB-type_DNA-bd"/>
</dbReference>
<dbReference type="InterPro" id="IPR036388">
    <property type="entry name" value="WH-like_DNA-bd_sf"/>
</dbReference>
<organism evidence="7 8">
    <name type="scientific">Kribbella antiqua</name>
    <dbReference type="NCBI Taxonomy" id="2512217"/>
    <lineage>
        <taxon>Bacteria</taxon>
        <taxon>Bacillati</taxon>
        <taxon>Actinomycetota</taxon>
        <taxon>Actinomycetes</taxon>
        <taxon>Propionibacteriales</taxon>
        <taxon>Kribbellaceae</taxon>
        <taxon>Kribbella</taxon>
    </lineage>
</organism>
<dbReference type="PROSITE" id="PS51755">
    <property type="entry name" value="OMPR_PHOB"/>
    <property type="match status" value="1"/>
</dbReference>
<dbReference type="GO" id="GO:0000160">
    <property type="term" value="P:phosphorelay signal transduction system"/>
    <property type="evidence" value="ECO:0007669"/>
    <property type="project" value="InterPro"/>
</dbReference>
<feature type="domain" description="OmpR/PhoB-type" evidence="6">
    <location>
        <begin position="1"/>
        <end position="93"/>
    </location>
</feature>
<evidence type="ECO:0000256" key="2">
    <source>
        <dbReference type="ARBA" id="ARBA00023015"/>
    </source>
</evidence>
<comment type="caution">
    <text evidence="7">The sequence shown here is derived from an EMBL/GenBank/DDBJ whole genome shotgun (WGS) entry which is preliminary data.</text>
</comment>
<dbReference type="PANTHER" id="PTHR35807">
    <property type="entry name" value="TRANSCRIPTIONAL REGULATOR REDD-RELATED"/>
    <property type="match status" value="1"/>
</dbReference>
<dbReference type="AlphaFoldDB" id="A0A4R2IWI3"/>
<evidence type="ECO:0000256" key="3">
    <source>
        <dbReference type="ARBA" id="ARBA00023125"/>
    </source>
</evidence>
<evidence type="ECO:0000313" key="8">
    <source>
        <dbReference type="Proteomes" id="UP000295573"/>
    </source>
</evidence>
<dbReference type="GO" id="GO:0006355">
    <property type="term" value="P:regulation of DNA-templated transcription"/>
    <property type="evidence" value="ECO:0007669"/>
    <property type="project" value="InterPro"/>
</dbReference>
<evidence type="ECO:0000256" key="4">
    <source>
        <dbReference type="ARBA" id="ARBA00023163"/>
    </source>
</evidence>
<accession>A0A4R2IWI3</accession>
<dbReference type="SUPFAM" id="SSF48452">
    <property type="entry name" value="TPR-like"/>
    <property type="match status" value="1"/>
</dbReference>
<comment type="similarity">
    <text evidence="1">Belongs to the AfsR/DnrI/RedD regulatory family.</text>
</comment>
<keyword evidence="4" id="KW-0804">Transcription</keyword>
<proteinExistence type="inferred from homology"/>
<name>A0A4R2IWI3_9ACTN</name>
<reference evidence="7 8" key="1">
    <citation type="journal article" date="2015" name="Stand. Genomic Sci.">
        <title>Genomic Encyclopedia of Bacterial and Archaeal Type Strains, Phase III: the genomes of soil and plant-associated and newly described type strains.</title>
        <authorList>
            <person name="Whitman W.B."/>
            <person name="Woyke T."/>
            <person name="Klenk H.P."/>
            <person name="Zhou Y."/>
            <person name="Lilburn T.G."/>
            <person name="Beck B.J."/>
            <person name="De Vos P."/>
            <person name="Vandamme P."/>
            <person name="Eisen J.A."/>
            <person name="Garrity G."/>
            <person name="Hugenholtz P."/>
            <person name="Kyrpides N.C."/>
        </authorList>
    </citation>
    <scope>NUCLEOTIDE SEQUENCE [LARGE SCALE GENOMIC DNA]</scope>
    <source>
        <strain evidence="7 8">VKM Ac-2541</strain>
    </source>
</reference>
<feature type="DNA-binding region" description="OmpR/PhoB-type" evidence="5">
    <location>
        <begin position="1"/>
        <end position="93"/>
    </location>
</feature>
<dbReference type="CDD" id="cd15831">
    <property type="entry name" value="BTAD"/>
    <property type="match status" value="1"/>
</dbReference>
<dbReference type="Pfam" id="PF00486">
    <property type="entry name" value="Trans_reg_C"/>
    <property type="match status" value="1"/>
</dbReference>
<gene>
    <name evidence="7" type="ORF">EV646_103230</name>
</gene>
<dbReference type="PANTHER" id="PTHR35807:SF1">
    <property type="entry name" value="TRANSCRIPTIONAL REGULATOR REDD"/>
    <property type="match status" value="1"/>
</dbReference>
<keyword evidence="8" id="KW-1185">Reference proteome</keyword>
<evidence type="ECO:0000256" key="5">
    <source>
        <dbReference type="PROSITE-ProRule" id="PRU01091"/>
    </source>
</evidence>
<dbReference type="InterPro" id="IPR051677">
    <property type="entry name" value="AfsR-DnrI-RedD_regulator"/>
</dbReference>
<keyword evidence="3 5" id="KW-0238">DNA-binding</keyword>
<dbReference type="GO" id="GO:0003677">
    <property type="term" value="F:DNA binding"/>
    <property type="evidence" value="ECO:0007669"/>
    <property type="project" value="UniProtKB-UniRule"/>
</dbReference>
<dbReference type="Proteomes" id="UP000295573">
    <property type="component" value="Unassembled WGS sequence"/>
</dbReference>
<dbReference type="SMART" id="SM01043">
    <property type="entry name" value="BTAD"/>
    <property type="match status" value="1"/>
</dbReference>
<evidence type="ECO:0000259" key="6">
    <source>
        <dbReference type="PROSITE" id="PS51755"/>
    </source>
</evidence>
<dbReference type="InterPro" id="IPR016032">
    <property type="entry name" value="Sig_transdc_resp-reg_C-effctor"/>
</dbReference>
<dbReference type="EMBL" id="SLWR01000003">
    <property type="protein sequence ID" value="TCO49252.1"/>
    <property type="molecule type" value="Genomic_DNA"/>
</dbReference>
<dbReference type="SUPFAM" id="SSF46894">
    <property type="entry name" value="C-terminal effector domain of the bipartite response regulators"/>
    <property type="match status" value="1"/>
</dbReference>
<dbReference type="Gene3D" id="1.10.10.10">
    <property type="entry name" value="Winged helix-like DNA-binding domain superfamily/Winged helix DNA-binding domain"/>
    <property type="match status" value="1"/>
</dbReference>
<evidence type="ECO:0000256" key="1">
    <source>
        <dbReference type="ARBA" id="ARBA00005820"/>
    </source>
</evidence>
<dbReference type="InterPro" id="IPR005158">
    <property type="entry name" value="BTAD"/>
</dbReference>
<keyword evidence="2" id="KW-0805">Transcription regulation</keyword>
<protein>
    <submittedName>
        <fullName evidence="7">DNA-binding SARP family transcriptional activator</fullName>
    </submittedName>
</protein>
<sequence>MLGPVVAWDAAGQPVGLKGPRHRAVLGRLIVARGRVVPAARLVDDLWLDPPDGALSAVRTFVASLRRALEPERAPRTPARLLVTEGPGYALRTDAVDAWRFEDAVGAALPPGELLSQLAKALALWRGPAYADFAEEGWAQAERSRLTELRLRAVERQAEAQLALGLAGEAVPELDAHVTEHPWREEGWRLLALALYRTGQQGDALAVLRRARSLLVDQLGIDPTTALSRLETDILNQADHLEAVSVWEAATAAYGRVGPRARLESTVGLLRSLAVTGGGGLEEARRHRLAAVTAAEELGDADLTARVIGAYDVPAIWTRSDDDAQAAAIVAAAERALPRQQHPATRARLLATIALESRGSRAPRAAEAAREAEEIARGLDDPGLLAFALNGVFMQSCRRAGLAPQRDAIGAELVALSQRHGLVTYEVLGHLVRLQSLSALNDFRTADDAAAAADALAARHELPLVAVFTGWYRAMRLDTEAAYCEAAALLDGAGMPGLSVGLLPLALACLRLRHAAPVPDVDYGPYEPWVRPLVLLSQERRTEALAALQKAPEPEPGLLLEALWCLTAHAARELGDEQQLERARAALTPAAAELAAGSGLLSLGAVADYL</sequence>
<dbReference type="Pfam" id="PF03704">
    <property type="entry name" value="BTAD"/>
    <property type="match status" value="1"/>
</dbReference>
<dbReference type="InterPro" id="IPR011990">
    <property type="entry name" value="TPR-like_helical_dom_sf"/>
</dbReference>
<dbReference type="SMART" id="SM00862">
    <property type="entry name" value="Trans_reg_C"/>
    <property type="match status" value="1"/>
</dbReference>
<evidence type="ECO:0000313" key="7">
    <source>
        <dbReference type="EMBL" id="TCO49252.1"/>
    </source>
</evidence>
<dbReference type="Gene3D" id="1.25.40.10">
    <property type="entry name" value="Tetratricopeptide repeat domain"/>
    <property type="match status" value="1"/>
</dbReference>